<dbReference type="InterPro" id="IPR011990">
    <property type="entry name" value="TPR-like_helical_dom_sf"/>
</dbReference>
<comment type="subcellular location">
    <subcellularLocation>
        <location evidence="1">Cell membrane</location>
        <topology evidence="1">Single-pass type II membrane protein</topology>
    </subcellularLocation>
</comment>
<reference evidence="11 12" key="1">
    <citation type="journal article" date="2011" name="J. Bacteriol.">
        <title>Complete genome sequence of seawater bacterium Glaciecola nitratireducens FR1064T.</title>
        <authorList>
            <person name="Bian F."/>
            <person name="Qin Q.L."/>
            <person name="Xie B.B."/>
            <person name="Shu Y.L."/>
            <person name="Zhang X.Y."/>
            <person name="Yu Y."/>
            <person name="Chen B."/>
            <person name="Chen X.L."/>
            <person name="Zhou B.C."/>
            <person name="Zhang Y.Z."/>
        </authorList>
    </citation>
    <scope>NUCLEOTIDE SEQUENCE [LARGE SCALE GENOMIC DNA]</scope>
    <source>
        <strain evidence="12">JCM 12485 / KCTC 12276 / FR1064</strain>
    </source>
</reference>
<comment type="similarity">
    <text evidence="7">Belongs to the YfgM family.</text>
</comment>
<evidence type="ECO:0000256" key="3">
    <source>
        <dbReference type="ARBA" id="ARBA00022692"/>
    </source>
</evidence>
<evidence type="ECO:0000256" key="8">
    <source>
        <dbReference type="ARBA" id="ARBA00024235"/>
    </source>
</evidence>
<keyword evidence="12" id="KW-1185">Reference proteome</keyword>
<evidence type="ECO:0000256" key="9">
    <source>
        <dbReference type="SAM" id="Phobius"/>
    </source>
</evidence>
<evidence type="ECO:0000313" key="11">
    <source>
        <dbReference type="EMBL" id="AEP29163.1"/>
    </source>
</evidence>
<dbReference type="InterPro" id="IPR018704">
    <property type="entry name" value="SecYEG/CpoB_TPR"/>
</dbReference>
<name>G4QK41_GLANF</name>
<dbReference type="KEGG" id="gni:GNIT_1026"/>
<evidence type="ECO:0000256" key="2">
    <source>
        <dbReference type="ARBA" id="ARBA00022475"/>
    </source>
</evidence>
<evidence type="ECO:0000256" key="7">
    <source>
        <dbReference type="ARBA" id="ARBA00024197"/>
    </source>
</evidence>
<keyword evidence="5 9" id="KW-0472">Membrane</keyword>
<dbReference type="GO" id="GO:0005886">
    <property type="term" value="C:plasma membrane"/>
    <property type="evidence" value="ECO:0007669"/>
    <property type="project" value="UniProtKB-SubCell"/>
</dbReference>
<evidence type="ECO:0000313" key="12">
    <source>
        <dbReference type="Proteomes" id="UP000009282"/>
    </source>
</evidence>
<dbReference type="SUPFAM" id="SSF48452">
    <property type="entry name" value="TPR-like"/>
    <property type="match status" value="1"/>
</dbReference>
<dbReference type="RefSeq" id="WP_014108038.1">
    <property type="nucleotide sequence ID" value="NC_016041.1"/>
</dbReference>
<dbReference type="STRING" id="1085623.GNIT_1026"/>
<protein>
    <recommendedName>
        <fullName evidence="8">Ancillary SecYEG translocon subunit</fullName>
    </recommendedName>
</protein>
<keyword evidence="3 9" id="KW-0812">Transmembrane</keyword>
<evidence type="ECO:0000259" key="10">
    <source>
        <dbReference type="Pfam" id="PF09976"/>
    </source>
</evidence>
<dbReference type="PANTHER" id="PTHR38035">
    <property type="entry name" value="UPF0070 PROTEIN YFGM"/>
    <property type="match status" value="1"/>
</dbReference>
<dbReference type="Gene3D" id="1.25.40.10">
    <property type="entry name" value="Tetratricopeptide repeat domain"/>
    <property type="match status" value="1"/>
</dbReference>
<keyword evidence="6" id="KW-0143">Chaperone</keyword>
<dbReference type="AlphaFoldDB" id="G4QK41"/>
<dbReference type="Pfam" id="PF09976">
    <property type="entry name" value="TPR_21"/>
    <property type="match status" value="1"/>
</dbReference>
<dbReference type="EMBL" id="CP003060">
    <property type="protein sequence ID" value="AEP29163.1"/>
    <property type="molecule type" value="Genomic_DNA"/>
</dbReference>
<evidence type="ECO:0000256" key="5">
    <source>
        <dbReference type="ARBA" id="ARBA00023136"/>
    </source>
</evidence>
<dbReference type="Proteomes" id="UP000009282">
    <property type="component" value="Chromosome"/>
</dbReference>
<keyword evidence="2" id="KW-1003">Cell membrane</keyword>
<accession>G4QK41</accession>
<dbReference type="PIRSF" id="PIRSF006170">
    <property type="entry name" value="YfgM"/>
    <property type="match status" value="1"/>
</dbReference>
<sequence>MERYETEEQQVEAIKGFWKENGTAILVGIGIGLAGLFGWQQYNDMVIEGKETQSMAFQSVLEGIDSENGLTEAEAFAKENGDSGYAVLTSLISAQKAAEKNDFEGAKMHLAMAASNSPSEAIADLAKVRLARIENQLGNTAAALATLDTVVSASYNDQVQEVKGDIYVATKEFDKAKVAYDAVLAEQPQNRVVEMKLSNLNYAATEVAGATQ</sequence>
<keyword evidence="4 9" id="KW-1133">Transmembrane helix</keyword>
<feature type="domain" description="Ancillary SecYEG translocon subunit/Cell division coordinator CpoB TPR" evidence="10">
    <location>
        <begin position="15"/>
        <end position="201"/>
    </location>
</feature>
<dbReference type="PANTHER" id="PTHR38035:SF1">
    <property type="entry name" value="ANCILLARY SECYEG TRANSLOCON SUBUNIT"/>
    <property type="match status" value="1"/>
</dbReference>
<dbReference type="HOGENOM" id="CLU_084785_0_0_6"/>
<evidence type="ECO:0000256" key="1">
    <source>
        <dbReference type="ARBA" id="ARBA00004401"/>
    </source>
</evidence>
<organism evidence="11 12">
    <name type="scientific">Glaciecola nitratireducens (strain JCM 12485 / KCTC 12276 / FR1064)</name>
    <dbReference type="NCBI Taxonomy" id="1085623"/>
    <lineage>
        <taxon>Bacteria</taxon>
        <taxon>Pseudomonadati</taxon>
        <taxon>Pseudomonadota</taxon>
        <taxon>Gammaproteobacteria</taxon>
        <taxon>Alteromonadales</taxon>
        <taxon>Alteromonadaceae</taxon>
        <taxon>Brumicola</taxon>
    </lineage>
</organism>
<dbReference type="OrthoDB" id="9789675at2"/>
<dbReference type="GO" id="GO:0044877">
    <property type="term" value="F:protein-containing complex binding"/>
    <property type="evidence" value="ECO:0007669"/>
    <property type="project" value="InterPro"/>
</dbReference>
<gene>
    <name evidence="11" type="ordered locus">GNIT_1026</name>
</gene>
<dbReference type="eggNOG" id="COG2976">
    <property type="taxonomic scope" value="Bacteria"/>
</dbReference>
<feature type="transmembrane region" description="Helical" evidence="9">
    <location>
        <begin position="21"/>
        <end position="39"/>
    </location>
</feature>
<dbReference type="InterPro" id="IPR026039">
    <property type="entry name" value="YfgM"/>
</dbReference>
<evidence type="ECO:0000256" key="4">
    <source>
        <dbReference type="ARBA" id="ARBA00022989"/>
    </source>
</evidence>
<evidence type="ECO:0000256" key="6">
    <source>
        <dbReference type="ARBA" id="ARBA00023186"/>
    </source>
</evidence>
<proteinExistence type="inferred from homology"/>